<name>A0ABR6W034_9BACT</name>
<keyword evidence="3" id="KW-1185">Reference proteome</keyword>
<evidence type="ECO:0000313" key="3">
    <source>
        <dbReference type="Proteomes" id="UP000700732"/>
    </source>
</evidence>
<sequence>MSPGPKTGALFGLPKLTDDEKSTPARTRAPFVEITIPPGTTPSSFTQNFNSLPSTGNLGISSSTAGLVGYLLKVSTQRQSETVKVIKQ</sequence>
<gene>
    <name evidence="2" type="ORF">FH603_393</name>
</gene>
<dbReference type="RefSeq" id="WP_186735490.1">
    <property type="nucleotide sequence ID" value="NZ_VFIA01000002.1"/>
</dbReference>
<dbReference type="Proteomes" id="UP000700732">
    <property type="component" value="Unassembled WGS sequence"/>
</dbReference>
<protein>
    <submittedName>
        <fullName evidence="2">Uncharacterized protein</fullName>
    </submittedName>
</protein>
<dbReference type="EMBL" id="VFIA01000002">
    <property type="protein sequence ID" value="MBC3789909.1"/>
    <property type="molecule type" value="Genomic_DNA"/>
</dbReference>
<evidence type="ECO:0000313" key="2">
    <source>
        <dbReference type="EMBL" id="MBC3789909.1"/>
    </source>
</evidence>
<comment type="caution">
    <text evidence="2">The sequence shown here is derived from an EMBL/GenBank/DDBJ whole genome shotgun (WGS) entry which is preliminary data.</text>
</comment>
<feature type="region of interest" description="Disordered" evidence="1">
    <location>
        <begin position="1"/>
        <end position="28"/>
    </location>
</feature>
<organism evidence="2 3">
    <name type="scientific">Spirosoma utsteinense</name>
    <dbReference type="NCBI Taxonomy" id="2585773"/>
    <lineage>
        <taxon>Bacteria</taxon>
        <taxon>Pseudomonadati</taxon>
        <taxon>Bacteroidota</taxon>
        <taxon>Cytophagia</taxon>
        <taxon>Cytophagales</taxon>
        <taxon>Cytophagaceae</taxon>
        <taxon>Spirosoma</taxon>
    </lineage>
</organism>
<reference evidence="2 3" key="1">
    <citation type="submission" date="2019-06" db="EMBL/GenBank/DDBJ databases">
        <title>Spirosoma utsteinense sp. nov. isolated from Antarctic ice-free soils.</title>
        <authorList>
            <person name="Tahon G."/>
        </authorList>
    </citation>
    <scope>NUCLEOTIDE SEQUENCE [LARGE SCALE GENOMIC DNA]</scope>
    <source>
        <strain evidence="2 3">LMG 31447</strain>
    </source>
</reference>
<evidence type="ECO:0000256" key="1">
    <source>
        <dbReference type="SAM" id="MobiDB-lite"/>
    </source>
</evidence>
<proteinExistence type="predicted"/>
<accession>A0ABR6W034</accession>